<dbReference type="Proteomes" id="UP000075901">
    <property type="component" value="Unassembled WGS sequence"/>
</dbReference>
<dbReference type="InterPro" id="IPR013769">
    <property type="entry name" value="Band3_cytoplasmic_dom"/>
</dbReference>
<dbReference type="PANTHER" id="PTHR11453">
    <property type="entry name" value="ANION EXCHANGE PROTEIN"/>
    <property type="match status" value="1"/>
</dbReference>
<proteinExistence type="predicted"/>
<feature type="region of interest" description="Disordered" evidence="1">
    <location>
        <begin position="288"/>
        <end position="320"/>
    </location>
</feature>
<sequence length="352" mass="37687">MMDHGVVDEEAPIDPRLKNRTFTADQDFEGHRAHTVFVGVHIPGSSRRHSQRRRHKHHQANRENGDKGSAGSESERPVTPPAQRVQFILGGEVGGEGDGGQHESHPLFSEMEELVKEGDEMAWKETARWVKFEEDVEEGGNRWSKPHVATLSLHSLFELRSLLLNGTVMLDMEAVSLEQIAELVCENMVNSGTLPVEARDKVIDALLKRHKHQHEFGNKKSRLPLIRSLADIGKNHSSSKNMPRSSTSNSSNSIPMHVVSSAPSGMHEEVESALASVSPQTALLYGSKDQRDDISPTASHCGGGGGGGAGGSGAGGNGPAGSTVGVTTWFHAGASSSAASTSATAGRGFFQK</sequence>
<dbReference type="EnsemblMetazoa" id="AMAM019725-RA">
    <property type="protein sequence ID" value="AMAM019725-PA"/>
    <property type="gene ID" value="AMAM019725"/>
</dbReference>
<keyword evidence="4" id="KW-1185">Reference proteome</keyword>
<dbReference type="InterPro" id="IPR003020">
    <property type="entry name" value="HCO3_transpt_euk"/>
</dbReference>
<dbReference type="GO" id="GO:0005452">
    <property type="term" value="F:solute:inorganic anion antiporter activity"/>
    <property type="evidence" value="ECO:0007669"/>
    <property type="project" value="InterPro"/>
</dbReference>
<dbReference type="Gene3D" id="3.40.930.10">
    <property type="entry name" value="Mannitol-specific EII, Chain A"/>
    <property type="match status" value="1"/>
</dbReference>
<evidence type="ECO:0000259" key="2">
    <source>
        <dbReference type="Pfam" id="PF07565"/>
    </source>
</evidence>
<accession>A0A182T4Z2</accession>
<feature type="compositionally biased region" description="Basic residues" evidence="1">
    <location>
        <begin position="46"/>
        <end position="59"/>
    </location>
</feature>
<dbReference type="VEuPathDB" id="VectorBase:AMAM019725"/>
<dbReference type="GO" id="GO:0051453">
    <property type="term" value="P:regulation of intracellular pH"/>
    <property type="evidence" value="ECO:0007669"/>
    <property type="project" value="TreeGrafter"/>
</dbReference>
<dbReference type="GO" id="GO:0005886">
    <property type="term" value="C:plasma membrane"/>
    <property type="evidence" value="ECO:0007669"/>
    <property type="project" value="TreeGrafter"/>
</dbReference>
<dbReference type="GO" id="GO:0008509">
    <property type="term" value="F:monoatomic anion transmembrane transporter activity"/>
    <property type="evidence" value="ECO:0007669"/>
    <property type="project" value="InterPro"/>
</dbReference>
<reference evidence="3" key="2">
    <citation type="submission" date="2020-05" db="UniProtKB">
        <authorList>
            <consortium name="EnsemblMetazoa"/>
        </authorList>
    </citation>
    <scope>IDENTIFICATION</scope>
    <source>
        <strain evidence="3">maculatus3</strain>
    </source>
</reference>
<protein>
    <recommendedName>
        <fullName evidence="2">Band 3 cytoplasmic domain-containing protein</fullName>
    </recommendedName>
</protein>
<dbReference type="AlphaFoldDB" id="A0A182T4Z2"/>
<evidence type="ECO:0000313" key="3">
    <source>
        <dbReference type="EnsemblMetazoa" id="AMAM019725-PA"/>
    </source>
</evidence>
<evidence type="ECO:0000313" key="4">
    <source>
        <dbReference type="Proteomes" id="UP000075901"/>
    </source>
</evidence>
<feature type="region of interest" description="Disordered" evidence="1">
    <location>
        <begin position="233"/>
        <end position="273"/>
    </location>
</feature>
<dbReference type="Pfam" id="PF07565">
    <property type="entry name" value="Band_3_cyto"/>
    <property type="match status" value="1"/>
</dbReference>
<organism evidence="3 4">
    <name type="scientific">Anopheles maculatus</name>
    <dbReference type="NCBI Taxonomy" id="74869"/>
    <lineage>
        <taxon>Eukaryota</taxon>
        <taxon>Metazoa</taxon>
        <taxon>Ecdysozoa</taxon>
        <taxon>Arthropoda</taxon>
        <taxon>Hexapoda</taxon>
        <taxon>Insecta</taxon>
        <taxon>Pterygota</taxon>
        <taxon>Neoptera</taxon>
        <taxon>Endopterygota</taxon>
        <taxon>Diptera</taxon>
        <taxon>Nematocera</taxon>
        <taxon>Culicoidea</taxon>
        <taxon>Culicidae</taxon>
        <taxon>Anophelinae</taxon>
        <taxon>Anopheles</taxon>
        <taxon>Anopheles maculatus group</taxon>
    </lineage>
</organism>
<feature type="compositionally biased region" description="Low complexity" evidence="1">
    <location>
        <begin position="238"/>
        <end position="253"/>
    </location>
</feature>
<name>A0A182T4Z2_9DIPT</name>
<dbReference type="InterPro" id="IPR016152">
    <property type="entry name" value="PTrfase/Anion_transptr"/>
</dbReference>
<evidence type="ECO:0000256" key="1">
    <source>
        <dbReference type="SAM" id="MobiDB-lite"/>
    </source>
</evidence>
<dbReference type="GO" id="GO:0008510">
    <property type="term" value="F:sodium:bicarbonate symporter activity"/>
    <property type="evidence" value="ECO:0007669"/>
    <property type="project" value="TreeGrafter"/>
</dbReference>
<feature type="domain" description="Band 3 cytoplasmic" evidence="2">
    <location>
        <begin position="105"/>
        <end position="254"/>
    </location>
</feature>
<feature type="region of interest" description="Disordered" evidence="1">
    <location>
        <begin position="42"/>
        <end position="83"/>
    </location>
</feature>
<dbReference type="SUPFAM" id="SSF55804">
    <property type="entry name" value="Phoshotransferase/anion transport protein"/>
    <property type="match status" value="1"/>
</dbReference>
<feature type="compositionally biased region" description="Gly residues" evidence="1">
    <location>
        <begin position="301"/>
        <end position="319"/>
    </location>
</feature>
<dbReference type="PANTHER" id="PTHR11453:SF36">
    <property type="entry name" value="ANION EXCHANGE PROTEIN"/>
    <property type="match status" value="1"/>
</dbReference>
<reference evidence="4" key="1">
    <citation type="submission" date="2013-09" db="EMBL/GenBank/DDBJ databases">
        <title>The Genome Sequence of Anopheles maculatus species B.</title>
        <authorList>
            <consortium name="The Broad Institute Genomics Platform"/>
            <person name="Neafsey D.E."/>
            <person name="Besansky N."/>
            <person name="Howell P."/>
            <person name="Walton C."/>
            <person name="Young S.K."/>
            <person name="Zeng Q."/>
            <person name="Gargeya S."/>
            <person name="Fitzgerald M."/>
            <person name="Haas B."/>
            <person name="Abouelleil A."/>
            <person name="Allen A.W."/>
            <person name="Alvarado L."/>
            <person name="Arachchi H.M."/>
            <person name="Berlin A.M."/>
            <person name="Chapman S.B."/>
            <person name="Gainer-Dewar J."/>
            <person name="Goldberg J."/>
            <person name="Griggs A."/>
            <person name="Gujja S."/>
            <person name="Hansen M."/>
            <person name="Howarth C."/>
            <person name="Imamovic A."/>
            <person name="Ireland A."/>
            <person name="Larimer J."/>
            <person name="McCowan C."/>
            <person name="Murphy C."/>
            <person name="Pearson M."/>
            <person name="Poon T.W."/>
            <person name="Priest M."/>
            <person name="Roberts A."/>
            <person name="Saif S."/>
            <person name="Shea T."/>
            <person name="Sisk P."/>
            <person name="Sykes S."/>
            <person name="Wortman J."/>
            <person name="Nusbaum C."/>
            <person name="Birren B."/>
        </authorList>
    </citation>
    <scope>NUCLEOTIDE SEQUENCE [LARGE SCALE GENOMIC DNA]</scope>
    <source>
        <strain evidence="4">maculatus3</strain>
    </source>
</reference>